<keyword evidence="3" id="KW-1185">Reference proteome</keyword>
<name>A0A918D4N6_9BACI</name>
<evidence type="ECO:0000313" key="3">
    <source>
        <dbReference type="Proteomes" id="UP000624041"/>
    </source>
</evidence>
<proteinExistence type="predicted"/>
<keyword evidence="2" id="KW-0378">Hydrolase</keyword>
<dbReference type="RefSeq" id="WP_188859113.1">
    <property type="nucleotide sequence ID" value="NZ_BMOS01000036.1"/>
</dbReference>
<dbReference type="SUPFAM" id="SSF56281">
    <property type="entry name" value="Metallo-hydrolase/oxidoreductase"/>
    <property type="match status" value="1"/>
</dbReference>
<organism evidence="2 3">
    <name type="scientific">Oceanobacillus indicireducens</name>
    <dbReference type="NCBI Taxonomy" id="1004261"/>
    <lineage>
        <taxon>Bacteria</taxon>
        <taxon>Bacillati</taxon>
        <taxon>Bacillota</taxon>
        <taxon>Bacilli</taxon>
        <taxon>Bacillales</taxon>
        <taxon>Bacillaceae</taxon>
        <taxon>Oceanobacillus</taxon>
    </lineage>
</organism>
<accession>A0A918D4N6</accession>
<dbReference type="AlphaFoldDB" id="A0A918D4N6"/>
<sequence>MFIRIEKNVGAVGEVQFIEGIVALGKIKLNVYSFALDGILIDTGSPRLLRAFQPFFEKSNAEKVMLTHSHEDHVGGAAYLQKEYNLPVFMNESGIQQCGRNADYPFYRKFFWGKREPFHAEPIGETFLSRTATWDVIETPGHAEDHLSFLNRETGQLFSGDLFVTPVTKLILANESVPTIIDSIKHVLKLDFEEIFCCHAGYVNNGRMMLRRKLQYLEELEAKILEMNAQGYHEKEIQKELFKKKYPITYLSRGEWDSIHIIRSVLRDSNKGD</sequence>
<protein>
    <submittedName>
        <fullName evidence="2">MBL fold hydrolase</fullName>
    </submittedName>
</protein>
<dbReference type="Gene3D" id="3.60.15.10">
    <property type="entry name" value="Ribonuclease Z/Hydroxyacylglutathione hydrolase-like"/>
    <property type="match status" value="1"/>
</dbReference>
<dbReference type="SMART" id="SM00849">
    <property type="entry name" value="Lactamase_B"/>
    <property type="match status" value="1"/>
</dbReference>
<dbReference type="InterPro" id="IPR001279">
    <property type="entry name" value="Metallo-B-lactamas"/>
</dbReference>
<feature type="domain" description="Metallo-beta-lactamase" evidence="1">
    <location>
        <begin position="30"/>
        <end position="199"/>
    </location>
</feature>
<dbReference type="PANTHER" id="PTHR23131">
    <property type="entry name" value="ENDORIBONUCLEASE LACTB2"/>
    <property type="match status" value="1"/>
</dbReference>
<dbReference type="Pfam" id="PF00753">
    <property type="entry name" value="Lactamase_B"/>
    <property type="match status" value="1"/>
</dbReference>
<comment type="caution">
    <text evidence="2">The sequence shown here is derived from an EMBL/GenBank/DDBJ whole genome shotgun (WGS) entry which is preliminary data.</text>
</comment>
<gene>
    <name evidence="2" type="ORF">GCM10007971_33980</name>
</gene>
<reference evidence="2" key="1">
    <citation type="journal article" date="2014" name="Int. J. Syst. Evol. Microbiol.">
        <title>Complete genome sequence of Corynebacterium casei LMG S-19264T (=DSM 44701T), isolated from a smear-ripened cheese.</title>
        <authorList>
            <consortium name="US DOE Joint Genome Institute (JGI-PGF)"/>
            <person name="Walter F."/>
            <person name="Albersmeier A."/>
            <person name="Kalinowski J."/>
            <person name="Ruckert C."/>
        </authorList>
    </citation>
    <scope>NUCLEOTIDE SEQUENCE</scope>
    <source>
        <strain evidence="2">JCM 17251</strain>
    </source>
</reference>
<dbReference type="Proteomes" id="UP000624041">
    <property type="component" value="Unassembled WGS sequence"/>
</dbReference>
<evidence type="ECO:0000313" key="2">
    <source>
        <dbReference type="EMBL" id="GGN65276.1"/>
    </source>
</evidence>
<dbReference type="GO" id="GO:0016787">
    <property type="term" value="F:hydrolase activity"/>
    <property type="evidence" value="ECO:0007669"/>
    <property type="project" value="UniProtKB-KW"/>
</dbReference>
<reference evidence="2" key="2">
    <citation type="submission" date="2020-09" db="EMBL/GenBank/DDBJ databases">
        <authorList>
            <person name="Sun Q."/>
            <person name="Ohkuma M."/>
        </authorList>
    </citation>
    <scope>NUCLEOTIDE SEQUENCE</scope>
    <source>
        <strain evidence="2">JCM 17251</strain>
    </source>
</reference>
<dbReference type="EMBL" id="BMOS01000036">
    <property type="protein sequence ID" value="GGN65276.1"/>
    <property type="molecule type" value="Genomic_DNA"/>
</dbReference>
<evidence type="ECO:0000259" key="1">
    <source>
        <dbReference type="SMART" id="SM00849"/>
    </source>
</evidence>
<dbReference type="InterPro" id="IPR036866">
    <property type="entry name" value="RibonucZ/Hydroxyglut_hydro"/>
</dbReference>
<dbReference type="InterPro" id="IPR050662">
    <property type="entry name" value="Sec-metab_biosynth-thioest"/>
</dbReference>